<evidence type="ECO:0000259" key="1">
    <source>
        <dbReference type="PROSITE" id="PS50878"/>
    </source>
</evidence>
<reference evidence="3" key="2">
    <citation type="submission" date="2020-05" db="UniProtKB">
        <authorList>
            <consortium name="EnsemblMetazoa"/>
        </authorList>
    </citation>
    <scope>IDENTIFICATION</scope>
    <source>
        <strain evidence="3">wikel</strain>
    </source>
</reference>
<dbReference type="EMBL" id="ABJB010469792">
    <property type="status" value="NOT_ANNOTATED_CDS"/>
    <property type="molecule type" value="Genomic_DNA"/>
</dbReference>
<dbReference type="EMBL" id="DS828704">
    <property type="protein sequence ID" value="EEC12153.1"/>
    <property type="molecule type" value="Genomic_DNA"/>
</dbReference>
<proteinExistence type="predicted"/>
<dbReference type="VEuPathDB" id="VectorBase:ISCI020440"/>
<dbReference type="InterPro" id="IPR000477">
    <property type="entry name" value="RT_dom"/>
</dbReference>
<protein>
    <recommendedName>
        <fullName evidence="1">Reverse transcriptase domain-containing protein</fullName>
    </recommendedName>
</protein>
<dbReference type="InParanoid" id="B7PZY1"/>
<dbReference type="Pfam" id="PF00078">
    <property type="entry name" value="RVT_1"/>
    <property type="match status" value="1"/>
</dbReference>
<evidence type="ECO:0000313" key="3">
    <source>
        <dbReference type="EnsemblMetazoa" id="ISCW020440-PA"/>
    </source>
</evidence>
<keyword evidence="4" id="KW-1185">Reference proteome</keyword>
<reference evidence="2 4" key="1">
    <citation type="submission" date="2008-03" db="EMBL/GenBank/DDBJ databases">
        <title>Annotation of Ixodes scapularis.</title>
        <authorList>
            <consortium name="Ixodes scapularis Genome Project Consortium"/>
            <person name="Caler E."/>
            <person name="Hannick L.I."/>
            <person name="Bidwell S."/>
            <person name="Joardar V."/>
            <person name="Thiagarajan M."/>
            <person name="Amedeo P."/>
            <person name="Galinsky K.J."/>
            <person name="Schobel S."/>
            <person name="Inman J."/>
            <person name="Hostetler J."/>
            <person name="Miller J."/>
            <person name="Hammond M."/>
            <person name="Megy K."/>
            <person name="Lawson D."/>
            <person name="Kodira C."/>
            <person name="Sutton G."/>
            <person name="Meyer J."/>
            <person name="Hill C.A."/>
            <person name="Birren B."/>
            <person name="Nene V."/>
            <person name="Collins F."/>
            <person name="Alarcon-Chaidez F."/>
            <person name="Wikel S."/>
            <person name="Strausberg R."/>
        </authorList>
    </citation>
    <scope>NUCLEOTIDE SEQUENCE [LARGE SCALE GENOMIC DNA]</scope>
    <source>
        <strain evidence="4">Wikel</strain>
        <strain evidence="2">Wikel colony</strain>
    </source>
</reference>
<dbReference type="GO" id="GO:0071897">
    <property type="term" value="P:DNA biosynthetic process"/>
    <property type="evidence" value="ECO:0007669"/>
    <property type="project" value="UniProtKB-ARBA"/>
</dbReference>
<dbReference type="EnsemblMetazoa" id="ISCW020440-RA">
    <property type="protein sequence ID" value="ISCW020440-PA"/>
    <property type="gene ID" value="ISCW020440"/>
</dbReference>
<dbReference type="HOGENOM" id="CLU_1751743_0_0_1"/>
<dbReference type="PROSITE" id="PS50878">
    <property type="entry name" value="RT_POL"/>
    <property type="match status" value="1"/>
</dbReference>
<evidence type="ECO:0000313" key="2">
    <source>
        <dbReference type="EMBL" id="EEC12153.1"/>
    </source>
</evidence>
<gene>
    <name evidence="2" type="ORF">IscW_ISCW020440</name>
</gene>
<accession>B7PZY1</accession>
<organism>
    <name type="scientific">Ixodes scapularis</name>
    <name type="common">Black-legged tick</name>
    <name type="synonym">Deer tick</name>
    <dbReference type="NCBI Taxonomy" id="6945"/>
    <lineage>
        <taxon>Eukaryota</taxon>
        <taxon>Metazoa</taxon>
        <taxon>Ecdysozoa</taxon>
        <taxon>Arthropoda</taxon>
        <taxon>Chelicerata</taxon>
        <taxon>Arachnida</taxon>
        <taxon>Acari</taxon>
        <taxon>Parasitiformes</taxon>
        <taxon>Ixodida</taxon>
        <taxon>Ixodoidea</taxon>
        <taxon>Ixodidae</taxon>
        <taxon>Ixodinae</taxon>
        <taxon>Ixodes</taxon>
    </lineage>
</organism>
<sequence length="149" mass="16795">MIKIARRVRLNQEFLSYLQDLYKDYWTTLTLEGSSKLVHPTVGIRQGVPLSPLLFNPVWDEFLKTLDPGIGYSPDQQRLDGMAFADDLILFESTPEGLQRRLDSLHIFVGARGQAINMEKSFTVSIVPSGHEKRTKMVTTGNFSVLGIP</sequence>
<evidence type="ECO:0000313" key="4">
    <source>
        <dbReference type="Proteomes" id="UP000001555"/>
    </source>
</evidence>
<dbReference type="SUPFAM" id="SSF56672">
    <property type="entry name" value="DNA/RNA polymerases"/>
    <property type="match status" value="1"/>
</dbReference>
<name>B7PZY1_IXOSC</name>
<dbReference type="Proteomes" id="UP000001555">
    <property type="component" value="Unassembled WGS sequence"/>
</dbReference>
<dbReference type="PaxDb" id="6945-B7PZY1"/>
<dbReference type="AlphaFoldDB" id="B7PZY1"/>
<dbReference type="VEuPathDB" id="VectorBase:ISCW020440"/>
<feature type="domain" description="Reverse transcriptase" evidence="1">
    <location>
        <begin position="1"/>
        <end position="149"/>
    </location>
</feature>
<dbReference type="InterPro" id="IPR043502">
    <property type="entry name" value="DNA/RNA_pol_sf"/>
</dbReference>